<name>A0AAD0U2D2_9GAMM</name>
<dbReference type="AlphaFoldDB" id="A0AAD0U2D2"/>
<evidence type="ECO:0000313" key="2">
    <source>
        <dbReference type="Proteomes" id="UP000279995"/>
    </source>
</evidence>
<organism evidence="1 2">
    <name type="scientific">Pseudoalteromonas agarivorans</name>
    <dbReference type="NCBI Taxonomy" id="176102"/>
    <lineage>
        <taxon>Bacteria</taxon>
        <taxon>Pseudomonadati</taxon>
        <taxon>Pseudomonadota</taxon>
        <taxon>Gammaproteobacteria</taxon>
        <taxon>Alteromonadales</taxon>
        <taxon>Pseudoalteromonadaceae</taxon>
        <taxon>Pseudoalteromonas</taxon>
    </lineage>
</organism>
<dbReference type="Proteomes" id="UP000279995">
    <property type="component" value="Chromosome I"/>
</dbReference>
<protein>
    <submittedName>
        <fullName evidence="1">Uncharacterized protein</fullName>
    </submittedName>
</protein>
<accession>A0AAD0U2D2</accession>
<evidence type="ECO:0000313" key="1">
    <source>
        <dbReference type="EMBL" id="AYM87452.1"/>
    </source>
</evidence>
<dbReference type="EMBL" id="CP033065">
    <property type="protein sequence ID" value="AYM87452.1"/>
    <property type="molecule type" value="Genomic_DNA"/>
</dbReference>
<sequence>MSSITTAVLFNNLHTAEPQTAYALYFCFCTTSYSKHNIGFALLKYLTTAAILITNTQHALFKKAK</sequence>
<reference evidence="1 2" key="1">
    <citation type="submission" date="2018-10" db="EMBL/GenBank/DDBJ databases">
        <title>Complete Genome Sequence and Transcriptomic Profiles of a Marine Bacterium, Pseudoalteromonas agarivorans Hao 2018.</title>
        <authorList>
            <person name="Hao L."/>
        </authorList>
    </citation>
    <scope>NUCLEOTIDE SEQUENCE [LARGE SCALE GENOMIC DNA]</scope>
    <source>
        <strain evidence="1 2">Hao 2018</strain>
    </source>
</reference>
<proteinExistence type="predicted"/>
<gene>
    <name evidence="1" type="ORF">D9T18_12555</name>
</gene>